<organism evidence="7 8">
    <name type="scientific">Dreissena polymorpha</name>
    <name type="common">Zebra mussel</name>
    <name type="synonym">Mytilus polymorpha</name>
    <dbReference type="NCBI Taxonomy" id="45954"/>
    <lineage>
        <taxon>Eukaryota</taxon>
        <taxon>Metazoa</taxon>
        <taxon>Spiralia</taxon>
        <taxon>Lophotrochozoa</taxon>
        <taxon>Mollusca</taxon>
        <taxon>Bivalvia</taxon>
        <taxon>Autobranchia</taxon>
        <taxon>Heteroconchia</taxon>
        <taxon>Euheterodonta</taxon>
        <taxon>Imparidentia</taxon>
        <taxon>Neoheterodontei</taxon>
        <taxon>Myida</taxon>
        <taxon>Dreissenoidea</taxon>
        <taxon>Dreissenidae</taxon>
        <taxon>Dreissena</taxon>
    </lineage>
</organism>
<dbReference type="EMBL" id="JAIWYP010000005">
    <property type="protein sequence ID" value="KAH3824082.1"/>
    <property type="molecule type" value="Genomic_DNA"/>
</dbReference>
<protein>
    <recommendedName>
        <fullName evidence="6">G-protein coupled receptors family 1 profile domain-containing protein</fullName>
    </recommendedName>
</protein>
<feature type="domain" description="G-protein coupled receptors family 1 profile" evidence="6">
    <location>
        <begin position="3"/>
        <end position="106"/>
    </location>
</feature>
<name>A0A9D4GWB1_DREPO</name>
<reference evidence="7" key="2">
    <citation type="submission" date="2020-11" db="EMBL/GenBank/DDBJ databases">
        <authorList>
            <person name="McCartney M.A."/>
            <person name="Auch B."/>
            <person name="Kono T."/>
            <person name="Mallez S."/>
            <person name="Becker A."/>
            <person name="Gohl D.M."/>
            <person name="Silverstein K.A.T."/>
            <person name="Koren S."/>
            <person name="Bechman K.B."/>
            <person name="Herman A."/>
            <person name="Abrahante J.E."/>
            <person name="Garbe J."/>
        </authorList>
    </citation>
    <scope>NUCLEOTIDE SEQUENCE</scope>
    <source>
        <strain evidence="7">Duluth1</strain>
        <tissue evidence="7">Whole animal</tissue>
    </source>
</reference>
<evidence type="ECO:0000256" key="4">
    <source>
        <dbReference type="ARBA" id="ARBA00023136"/>
    </source>
</evidence>
<dbReference type="InterPro" id="IPR017452">
    <property type="entry name" value="GPCR_Rhodpsn_7TM"/>
</dbReference>
<evidence type="ECO:0000256" key="3">
    <source>
        <dbReference type="ARBA" id="ARBA00022989"/>
    </source>
</evidence>
<evidence type="ECO:0000256" key="2">
    <source>
        <dbReference type="ARBA" id="ARBA00022692"/>
    </source>
</evidence>
<evidence type="ECO:0000256" key="1">
    <source>
        <dbReference type="ARBA" id="ARBA00004141"/>
    </source>
</evidence>
<accession>A0A9D4GWB1</accession>
<keyword evidence="4 5" id="KW-0472">Membrane</keyword>
<keyword evidence="2 5" id="KW-0812">Transmembrane</keyword>
<dbReference type="GO" id="GO:0007189">
    <property type="term" value="P:adenylate cyclase-activating G protein-coupled receptor signaling pathway"/>
    <property type="evidence" value="ECO:0007669"/>
    <property type="project" value="TreeGrafter"/>
</dbReference>
<dbReference type="SUPFAM" id="SSF81321">
    <property type="entry name" value="Family A G protein-coupled receptor-like"/>
    <property type="match status" value="1"/>
</dbReference>
<keyword evidence="3 5" id="KW-1133">Transmembrane helix</keyword>
<evidence type="ECO:0000259" key="6">
    <source>
        <dbReference type="PROSITE" id="PS50262"/>
    </source>
</evidence>
<gene>
    <name evidence="7" type="ORF">DPMN_125910</name>
</gene>
<dbReference type="Gene3D" id="1.20.1070.10">
    <property type="entry name" value="Rhodopsin 7-helix transmembrane proteins"/>
    <property type="match status" value="1"/>
</dbReference>
<comment type="caution">
    <text evidence="7">The sequence shown here is derived from an EMBL/GenBank/DDBJ whole genome shotgun (WGS) entry which is preliminary data.</text>
</comment>
<dbReference type="GO" id="GO:0004930">
    <property type="term" value="F:G protein-coupled receptor activity"/>
    <property type="evidence" value="ECO:0007669"/>
    <property type="project" value="TreeGrafter"/>
</dbReference>
<sequence length="106" mass="11893">MLGAVVIMLTYCCMETIRNTTRKLFTVLSVADFFTSAGYLSAIVVNKYASVMFYQNTFCRVQSAVTTKSSMVSFFLTVAIAAYLFFAIYREAVPGKRFYLPTNIVS</sequence>
<dbReference type="PROSITE" id="PS50262">
    <property type="entry name" value="G_PROTEIN_RECEP_F1_2"/>
    <property type="match status" value="1"/>
</dbReference>
<dbReference type="PANTHER" id="PTHR23112">
    <property type="entry name" value="G PROTEIN-COUPLED RECEPTOR 157-RELATED"/>
    <property type="match status" value="1"/>
</dbReference>
<dbReference type="AlphaFoldDB" id="A0A9D4GWB1"/>
<proteinExistence type="predicted"/>
<dbReference type="Proteomes" id="UP000828390">
    <property type="component" value="Unassembled WGS sequence"/>
</dbReference>
<reference evidence="7" key="1">
    <citation type="journal article" date="2019" name="bioRxiv">
        <title>The Genome of the Zebra Mussel, Dreissena polymorpha: A Resource for Invasive Species Research.</title>
        <authorList>
            <person name="McCartney M.A."/>
            <person name="Auch B."/>
            <person name="Kono T."/>
            <person name="Mallez S."/>
            <person name="Zhang Y."/>
            <person name="Obille A."/>
            <person name="Becker A."/>
            <person name="Abrahante J.E."/>
            <person name="Garbe J."/>
            <person name="Badalamenti J.P."/>
            <person name="Herman A."/>
            <person name="Mangelson H."/>
            <person name="Liachko I."/>
            <person name="Sullivan S."/>
            <person name="Sone E.D."/>
            <person name="Koren S."/>
            <person name="Silverstein K.A.T."/>
            <person name="Beckman K.B."/>
            <person name="Gohl D.M."/>
        </authorList>
    </citation>
    <scope>NUCLEOTIDE SEQUENCE</scope>
    <source>
        <strain evidence="7">Duluth1</strain>
        <tissue evidence="7">Whole animal</tissue>
    </source>
</reference>
<feature type="transmembrane region" description="Helical" evidence="5">
    <location>
        <begin position="24"/>
        <end position="45"/>
    </location>
</feature>
<keyword evidence="8" id="KW-1185">Reference proteome</keyword>
<evidence type="ECO:0000256" key="5">
    <source>
        <dbReference type="SAM" id="Phobius"/>
    </source>
</evidence>
<evidence type="ECO:0000313" key="8">
    <source>
        <dbReference type="Proteomes" id="UP000828390"/>
    </source>
</evidence>
<feature type="transmembrane region" description="Helical" evidence="5">
    <location>
        <begin position="71"/>
        <end position="89"/>
    </location>
</feature>
<dbReference type="PANTHER" id="PTHR23112:SF47">
    <property type="entry name" value="G-PROTEIN COUPLED RECEPTOR 157"/>
    <property type="match status" value="1"/>
</dbReference>
<comment type="subcellular location">
    <subcellularLocation>
        <location evidence="1">Membrane</location>
        <topology evidence="1">Multi-pass membrane protein</topology>
    </subcellularLocation>
</comment>
<evidence type="ECO:0000313" key="7">
    <source>
        <dbReference type="EMBL" id="KAH3824082.1"/>
    </source>
</evidence>
<dbReference type="GO" id="GO:0005886">
    <property type="term" value="C:plasma membrane"/>
    <property type="evidence" value="ECO:0007669"/>
    <property type="project" value="TreeGrafter"/>
</dbReference>